<feature type="region of interest" description="Disordered" evidence="1">
    <location>
        <begin position="1"/>
        <end position="38"/>
    </location>
</feature>
<sequence>MDDDYDNFDEYNDAADDWEAEAAEEEAHEKEILEQKANIEEQKLRKRIKAPAKVKKEEEEEEAIAADIAAALITMKEKASSAGEAMHLLLGNGDEGARRLIADMPVKTEQDATELGEAIAKRLLTFSRQPHFNTMLGVVFQDFAHEFRTRYAANMEATRVHVSSVEAKRRIKKAKKTRASNHHDDAATIETTVNKESVVEKKDRDALDFDAVNDAGGAAGVSIEEEDFM</sequence>
<dbReference type="AlphaFoldDB" id="K2MZ90"/>
<protein>
    <submittedName>
        <fullName evidence="2">Uncharacterized protein</fullName>
    </submittedName>
</protein>
<dbReference type="OrthoDB" id="251683at2759"/>
<organism evidence="2 3">
    <name type="scientific">Trypanosoma cruzi marinkellei</name>
    <dbReference type="NCBI Taxonomy" id="85056"/>
    <lineage>
        <taxon>Eukaryota</taxon>
        <taxon>Discoba</taxon>
        <taxon>Euglenozoa</taxon>
        <taxon>Kinetoplastea</taxon>
        <taxon>Metakinetoplastina</taxon>
        <taxon>Trypanosomatida</taxon>
        <taxon>Trypanosomatidae</taxon>
        <taxon>Trypanosoma</taxon>
        <taxon>Schizotrypanum</taxon>
    </lineage>
</organism>
<keyword evidence="3" id="KW-1185">Reference proteome</keyword>
<comment type="caution">
    <text evidence="2">The sequence shown here is derived from an EMBL/GenBank/DDBJ whole genome shotgun (WGS) entry which is preliminary data.</text>
</comment>
<name>K2MZ90_TRYCR</name>
<dbReference type="GO" id="GO:0005852">
    <property type="term" value="C:eukaryotic translation initiation factor 3 complex"/>
    <property type="evidence" value="ECO:0007669"/>
    <property type="project" value="InterPro"/>
</dbReference>
<evidence type="ECO:0000313" key="3">
    <source>
        <dbReference type="Proteomes" id="UP000007350"/>
    </source>
</evidence>
<dbReference type="InterPro" id="IPR013906">
    <property type="entry name" value="eIF3j"/>
</dbReference>
<dbReference type="EMBL" id="AHKC01011084">
    <property type="protein sequence ID" value="EKF31069.1"/>
    <property type="molecule type" value="Genomic_DNA"/>
</dbReference>
<dbReference type="Pfam" id="PF08597">
    <property type="entry name" value="eIF3_subunit"/>
    <property type="match status" value="1"/>
</dbReference>
<feature type="compositionally biased region" description="Acidic residues" evidence="1">
    <location>
        <begin position="1"/>
        <end position="24"/>
    </location>
</feature>
<gene>
    <name evidence="2" type="ORF">MOQ_005104</name>
</gene>
<feature type="compositionally biased region" description="Basic and acidic residues" evidence="1">
    <location>
        <begin position="25"/>
        <end position="38"/>
    </location>
</feature>
<accession>K2MZ90</accession>
<proteinExistence type="predicted"/>
<reference evidence="2 3" key="1">
    <citation type="journal article" date="2012" name="BMC Genomics">
        <title>Comparative genomic analysis of human infective Trypanosoma cruzi lineages with the bat-restricted subspecies T. cruzi marinkellei.</title>
        <authorList>
            <person name="Franzen O."/>
            <person name="Talavera-Lopez C."/>
            <person name="Ochaya S."/>
            <person name="Butler C.E."/>
            <person name="Messenger L.A."/>
            <person name="Lewis M.D."/>
            <person name="Llewellyn M.S."/>
            <person name="Marinkelle C.J."/>
            <person name="Tyler K.M."/>
            <person name="Miles M.A."/>
            <person name="Andersson B."/>
        </authorList>
    </citation>
    <scope>NUCLEOTIDE SEQUENCE [LARGE SCALE GENOMIC DNA]</scope>
    <source>
        <strain evidence="2 3">B7</strain>
    </source>
</reference>
<dbReference type="Proteomes" id="UP000007350">
    <property type="component" value="Unassembled WGS sequence"/>
</dbReference>
<evidence type="ECO:0000313" key="2">
    <source>
        <dbReference type="EMBL" id="EKF31069.1"/>
    </source>
</evidence>
<dbReference type="GO" id="GO:0003743">
    <property type="term" value="F:translation initiation factor activity"/>
    <property type="evidence" value="ECO:0007669"/>
    <property type="project" value="InterPro"/>
</dbReference>
<evidence type="ECO:0000256" key="1">
    <source>
        <dbReference type="SAM" id="MobiDB-lite"/>
    </source>
</evidence>